<dbReference type="Proteomes" id="UP001732700">
    <property type="component" value="Chromosome 2C"/>
</dbReference>
<name>A0ACD5UM70_AVESA</name>
<protein>
    <submittedName>
        <fullName evidence="1">Uncharacterized protein</fullName>
    </submittedName>
</protein>
<evidence type="ECO:0000313" key="2">
    <source>
        <dbReference type="Proteomes" id="UP001732700"/>
    </source>
</evidence>
<proteinExistence type="predicted"/>
<sequence>MAGKEIYNKMKDKVKDAFSSSGPETGKGKTKLSGRRVKHGYHLVKGKSNHPMEDYLVAEYRQVGEHDLGLFAIFDGHLGHTVPDFLREHLFDNILKEPEFLSDTKNAMRKAYLLTDEKILERAAELGRGGSTAVTAILISCDDSVKLVVANVGDSRAVISKNGKAEQLSVDHEPNMEKEIIEEKGGFVSNLPGNDHLLSIPTNSVRTVCLAKHLHSHFTVLNTYVFSQALCRRFCYLATRSVTSAEADSSFLFCNGLGQKHMICRLSSLNCEHVSLAGDVPRVDGQLAVARAFGDRSLKKHLSSEPHVAEEVIDESSDFLILASDGLWKVMTNQEAVDEIKDFKDAQAAAKHLTEQAVNRRSKDDISCVVVKFHC</sequence>
<evidence type="ECO:0000313" key="1">
    <source>
        <dbReference type="EnsemblPlants" id="AVESA.00010b.r2.2CG0276220.2.CDS"/>
    </source>
</evidence>
<keyword evidence="2" id="KW-1185">Reference proteome</keyword>
<reference evidence="1" key="1">
    <citation type="submission" date="2021-05" db="EMBL/GenBank/DDBJ databases">
        <authorList>
            <person name="Scholz U."/>
            <person name="Mascher M."/>
            <person name="Fiebig A."/>
        </authorList>
    </citation>
    <scope>NUCLEOTIDE SEQUENCE [LARGE SCALE GENOMIC DNA]</scope>
</reference>
<dbReference type="EnsemblPlants" id="AVESA.00010b.r2.2CG0276220.2">
    <property type="protein sequence ID" value="AVESA.00010b.r2.2CG0276220.2.CDS"/>
    <property type="gene ID" value="AVESA.00010b.r2.2CG0276220"/>
</dbReference>
<reference evidence="1" key="2">
    <citation type="submission" date="2025-09" db="UniProtKB">
        <authorList>
            <consortium name="EnsemblPlants"/>
        </authorList>
    </citation>
    <scope>IDENTIFICATION</scope>
</reference>
<accession>A0ACD5UM70</accession>
<organism evidence="1 2">
    <name type="scientific">Avena sativa</name>
    <name type="common">Oat</name>
    <dbReference type="NCBI Taxonomy" id="4498"/>
    <lineage>
        <taxon>Eukaryota</taxon>
        <taxon>Viridiplantae</taxon>
        <taxon>Streptophyta</taxon>
        <taxon>Embryophyta</taxon>
        <taxon>Tracheophyta</taxon>
        <taxon>Spermatophyta</taxon>
        <taxon>Magnoliopsida</taxon>
        <taxon>Liliopsida</taxon>
        <taxon>Poales</taxon>
        <taxon>Poaceae</taxon>
        <taxon>BOP clade</taxon>
        <taxon>Pooideae</taxon>
        <taxon>Poodae</taxon>
        <taxon>Poeae</taxon>
        <taxon>Poeae Chloroplast Group 1 (Aveneae type)</taxon>
        <taxon>Aveninae</taxon>
        <taxon>Avena</taxon>
    </lineage>
</organism>